<feature type="coiled-coil region" evidence="2">
    <location>
        <begin position="230"/>
        <end position="268"/>
    </location>
</feature>
<keyword evidence="6" id="KW-1185">Reference proteome</keyword>
<organism evidence="5 6">
    <name type="scientific">Apodemus speciosus</name>
    <name type="common">Large Japanese field mouse</name>
    <dbReference type="NCBI Taxonomy" id="105296"/>
    <lineage>
        <taxon>Eukaryota</taxon>
        <taxon>Metazoa</taxon>
        <taxon>Chordata</taxon>
        <taxon>Craniata</taxon>
        <taxon>Vertebrata</taxon>
        <taxon>Euteleostomi</taxon>
        <taxon>Mammalia</taxon>
        <taxon>Eutheria</taxon>
        <taxon>Euarchontoglires</taxon>
        <taxon>Glires</taxon>
        <taxon>Rodentia</taxon>
        <taxon>Myomorpha</taxon>
        <taxon>Muroidea</taxon>
        <taxon>Muridae</taxon>
        <taxon>Murinae</taxon>
        <taxon>Apodemus</taxon>
    </lineage>
</organism>
<keyword evidence="1 2" id="KW-0175">Coiled coil</keyword>
<feature type="compositionally biased region" description="Polar residues" evidence="3">
    <location>
        <begin position="328"/>
        <end position="337"/>
    </location>
</feature>
<feature type="region of interest" description="Disordered" evidence="3">
    <location>
        <begin position="850"/>
        <end position="873"/>
    </location>
</feature>
<feature type="compositionally biased region" description="Basic and acidic residues" evidence="3">
    <location>
        <begin position="538"/>
        <end position="548"/>
    </location>
</feature>
<evidence type="ECO:0000256" key="3">
    <source>
        <dbReference type="SAM" id="MobiDB-lite"/>
    </source>
</evidence>
<sequence>MWPPRFPPPRPGMSEETRQSKLAAAKKKLREYQQKNSPGVPAGAKKKKRIKNGHSPERTTASDCQSPENIQDILKVLVSDLNRCNGVSLPPLDKRKIGNKEDWCLLSRHETGSHGKRMGHFEESEKFVPTDHTAPAPHTAATDTMFLGAPSPDADITQSHDAGNCSNLMEETKTFSSTESLRQLSQQLKGLVSESTSYINGEGLTSSNMKELESRYQELAVALDSSYVTNKQLSSTIEELKQQNQDALDQLEKEKKDYQQKLAKEQGALREQLQVHIQTIGILVSEKAELQTALAHTQQAARQKAGESEDLASRLQSSRQRVGELERTLSTVSTQQKQADRYNKDLTKERDALKLELYKNSKSNEDLRQQNSELEEKLRVLVAEKAAAQLGVEELQKKLEMSELLLQQAHTPVGSTAEEQHRLISLIQFSSQSETPGGNEQLQHAMEERAQLETHVGQLMESLKQLQMERDQYAENLKEEGAMWQQRVQQMAEQVHTLKEEKEHRESQVQELESSLAALRSRMEETPPPEPPAGPSEAEERLQGEVEQLQKELESLTGQLRAQVQDNESLSHLNREQEGRLLELEREAQRWSEQAEERKQILESMQSDRTTISRALSQNRELKEQLAELQNGFVRLTNENMEITSALQSEQHVKKELARKLGELQERLGELKETVELKSQEAQGLQEQRDQCLSHLQQYATAYQQHQAAYEQLTSEKEALHKQLLLQTQLMDQLQHEEVQGKMAAEMARQELQEAQERLKTTSQENQQLQAQLSLLVLPGEGDVDQEEKDEEVPQPSLTIPEDLDSREAMVAFFNAAIARAEEEQARLRVQLREQKARCRSLAHLAAPVQSKLEKEAEAPRNADDSASEESSQALHVAMEKLQSRFLEVMQEKVELKERVEELEHCCIQLSGETDTIGEYIALYQNQRAVLKARHLEKEEYISRLAQDKEEMKVKLLELQELVLRLVNERNEWQGKFLAVSQNPVDVPTPVPTGSQEFGAADQQGDLREVSLADDIEPAQGEAGVPAPHENPTAQQIMQLLREIQNPQERPGLGSNPCIPFFYRADENDEVKIMVV</sequence>
<dbReference type="EMBL" id="BAAFST010000002">
    <property type="protein sequence ID" value="GAB1286224.1"/>
    <property type="molecule type" value="Genomic_DNA"/>
</dbReference>
<protein>
    <submittedName>
        <fullName evidence="5">Golgin subfamily A member 2</fullName>
    </submittedName>
</protein>
<feature type="domain" description="Golgin subfamily A conserved" evidence="4">
    <location>
        <begin position="458"/>
        <end position="982"/>
    </location>
</feature>
<feature type="coiled-coil region" evidence="2">
    <location>
        <begin position="357"/>
        <end position="398"/>
    </location>
</feature>
<accession>A0ABQ0EGX2</accession>
<feature type="coiled-coil region" evidence="2">
    <location>
        <begin position="942"/>
        <end position="969"/>
    </location>
</feature>
<dbReference type="InterPro" id="IPR043937">
    <property type="entry name" value="GOLGA_C"/>
</dbReference>
<feature type="compositionally biased region" description="Basic and acidic residues" evidence="3">
    <location>
        <begin position="852"/>
        <end position="864"/>
    </location>
</feature>
<dbReference type="Proteomes" id="UP001623349">
    <property type="component" value="Unassembled WGS sequence"/>
</dbReference>
<evidence type="ECO:0000256" key="1">
    <source>
        <dbReference type="ARBA" id="ARBA00023054"/>
    </source>
</evidence>
<proteinExistence type="predicted"/>
<evidence type="ECO:0000313" key="6">
    <source>
        <dbReference type="Proteomes" id="UP001623349"/>
    </source>
</evidence>
<feature type="compositionally biased region" description="Pro residues" evidence="3">
    <location>
        <begin position="1"/>
        <end position="11"/>
    </location>
</feature>
<reference evidence="5 6" key="1">
    <citation type="submission" date="2024-08" db="EMBL/GenBank/DDBJ databases">
        <title>The draft genome of Apodemus speciosus.</title>
        <authorList>
            <person name="Nabeshima K."/>
            <person name="Suzuki S."/>
            <person name="Onuma M."/>
        </authorList>
    </citation>
    <scope>NUCLEOTIDE SEQUENCE [LARGE SCALE GENOMIC DNA]</scope>
    <source>
        <strain evidence="5">IB14-021</strain>
    </source>
</reference>
<dbReference type="Pfam" id="PF15070">
    <property type="entry name" value="GOLGA2L5"/>
    <property type="match status" value="1"/>
</dbReference>
<feature type="region of interest" description="Disordered" evidence="3">
    <location>
        <begin position="303"/>
        <end position="340"/>
    </location>
</feature>
<dbReference type="PANTHER" id="PTHR10881:SF46">
    <property type="entry name" value="GOLGIN SUBFAMILY A MEMBER 2"/>
    <property type="match status" value="1"/>
</dbReference>
<dbReference type="InterPro" id="IPR043976">
    <property type="entry name" value="GOLGA_cons_dom"/>
</dbReference>
<evidence type="ECO:0000313" key="5">
    <source>
        <dbReference type="EMBL" id="GAB1286224.1"/>
    </source>
</evidence>
<name>A0ABQ0EGX2_APOSI</name>
<comment type="caution">
    <text evidence="5">The sequence shown here is derived from an EMBL/GenBank/DDBJ whole genome shotgun (WGS) entry which is preliminary data.</text>
</comment>
<feature type="region of interest" description="Disordered" evidence="3">
    <location>
        <begin position="521"/>
        <end position="548"/>
    </location>
</feature>
<dbReference type="InterPro" id="IPR024858">
    <property type="entry name" value="GOLGA"/>
</dbReference>
<feature type="region of interest" description="Disordered" evidence="3">
    <location>
        <begin position="1"/>
        <end position="66"/>
    </location>
</feature>
<dbReference type="PANTHER" id="PTHR10881">
    <property type="entry name" value="GOLGIN SUBFAMILY A MEMBER-RELATED"/>
    <property type="match status" value="1"/>
</dbReference>
<evidence type="ECO:0000259" key="4">
    <source>
        <dbReference type="Pfam" id="PF15070"/>
    </source>
</evidence>
<evidence type="ECO:0000256" key="2">
    <source>
        <dbReference type="SAM" id="Coils"/>
    </source>
</evidence>
<dbReference type="Pfam" id="PF19046">
    <property type="entry name" value="GM130_C"/>
    <property type="match status" value="1"/>
</dbReference>
<gene>
    <name evidence="5" type="ORF">APTSU1_000145400</name>
</gene>
<feature type="coiled-coil region" evidence="2">
    <location>
        <begin position="811"/>
        <end position="838"/>
    </location>
</feature>